<dbReference type="Proteomes" id="UP000006753">
    <property type="component" value="Unassembled WGS sequence"/>
</dbReference>
<dbReference type="PANTHER" id="PTHR35910">
    <property type="entry name" value="2EXR DOMAIN-CONTAINING PROTEIN"/>
    <property type="match status" value="1"/>
</dbReference>
<accession>K1WYW1</accession>
<evidence type="ECO:0000259" key="1">
    <source>
        <dbReference type="Pfam" id="PF20150"/>
    </source>
</evidence>
<dbReference type="KEGG" id="mbe:MBM_04176"/>
<reference evidence="2 3" key="1">
    <citation type="journal article" date="2012" name="BMC Genomics">
        <title>Sequencing the genome of Marssonina brunnea reveals fungus-poplar co-evolution.</title>
        <authorList>
            <person name="Zhu S."/>
            <person name="Cao Y.-Z."/>
            <person name="Jiang C."/>
            <person name="Tan B.-Y."/>
            <person name="Wang Z."/>
            <person name="Feng S."/>
            <person name="Zhang L."/>
            <person name="Su X.-H."/>
            <person name="Brejova B."/>
            <person name="Vinar T."/>
            <person name="Xu M."/>
            <person name="Wang M.-X."/>
            <person name="Zhang S.-G."/>
            <person name="Huang M.-R."/>
            <person name="Wu R."/>
            <person name="Zhou Y."/>
        </authorList>
    </citation>
    <scope>NUCLEOTIDE SEQUENCE [LARGE SCALE GENOMIC DNA]</scope>
    <source>
        <strain evidence="2 3">MB_m1</strain>
    </source>
</reference>
<dbReference type="HOGENOM" id="CLU_1023356_0_0_1"/>
<dbReference type="GeneID" id="18760111"/>
<organism evidence="2 3">
    <name type="scientific">Marssonina brunnea f. sp. multigermtubi (strain MB_m1)</name>
    <name type="common">Marssonina leaf spot fungus</name>
    <dbReference type="NCBI Taxonomy" id="1072389"/>
    <lineage>
        <taxon>Eukaryota</taxon>
        <taxon>Fungi</taxon>
        <taxon>Dikarya</taxon>
        <taxon>Ascomycota</taxon>
        <taxon>Pezizomycotina</taxon>
        <taxon>Leotiomycetes</taxon>
        <taxon>Helotiales</taxon>
        <taxon>Drepanopezizaceae</taxon>
        <taxon>Drepanopeziza</taxon>
    </lineage>
</organism>
<feature type="domain" description="2EXR" evidence="1">
    <location>
        <begin position="13"/>
        <end position="106"/>
    </location>
</feature>
<dbReference type="OrthoDB" id="3473305at2759"/>
<dbReference type="InterPro" id="IPR045518">
    <property type="entry name" value="2EXR"/>
</dbReference>
<sequence>MGLYHVDTPLTNFRLFYKLPQEIRDMIWKAAAEEEEPRAVLLFSKPQLCRPVEFCAAYANPGLLHACTGSRKAAIRKHPQHLGALLSNATHPLATPIYFDNKRDTLVLANEATRALLASLKYDHRLSPEAKSSLSYTDMWNCFCDIRSVVVFGNKLHSAEALSSSQEETTGRNRIILAARHLLEGRSEGSKIKSWPRDIHISHGANFWSQMKLASILRLSNKWELVAKLQSNPYIHYERIGGGGRLLVVGQLVGIERRRLDRREEMTDHHIQ</sequence>
<dbReference type="AlphaFoldDB" id="K1WYW1"/>
<evidence type="ECO:0000313" key="3">
    <source>
        <dbReference type="Proteomes" id="UP000006753"/>
    </source>
</evidence>
<dbReference type="EMBL" id="JH921435">
    <property type="protein sequence ID" value="EKD17807.1"/>
    <property type="molecule type" value="Genomic_DNA"/>
</dbReference>
<proteinExistence type="predicted"/>
<gene>
    <name evidence="2" type="ORF">MBM_04176</name>
</gene>
<name>K1WYW1_MARBU</name>
<protein>
    <recommendedName>
        <fullName evidence="1">2EXR domain-containing protein</fullName>
    </recommendedName>
</protein>
<dbReference type="PANTHER" id="PTHR35910:SF6">
    <property type="entry name" value="2EXR DOMAIN-CONTAINING PROTEIN"/>
    <property type="match status" value="1"/>
</dbReference>
<dbReference type="Pfam" id="PF20150">
    <property type="entry name" value="2EXR"/>
    <property type="match status" value="1"/>
</dbReference>
<evidence type="ECO:0000313" key="2">
    <source>
        <dbReference type="EMBL" id="EKD17807.1"/>
    </source>
</evidence>
<dbReference type="InParanoid" id="K1WYW1"/>
<keyword evidence="3" id="KW-1185">Reference proteome</keyword>
<dbReference type="RefSeq" id="XP_007292065.1">
    <property type="nucleotide sequence ID" value="XM_007292003.1"/>
</dbReference>